<organism evidence="2 3">
    <name type="scientific">Gigaspora margarita</name>
    <dbReference type="NCBI Taxonomy" id="4874"/>
    <lineage>
        <taxon>Eukaryota</taxon>
        <taxon>Fungi</taxon>
        <taxon>Fungi incertae sedis</taxon>
        <taxon>Mucoromycota</taxon>
        <taxon>Glomeromycotina</taxon>
        <taxon>Glomeromycetes</taxon>
        <taxon>Diversisporales</taxon>
        <taxon>Gigasporaceae</taxon>
        <taxon>Gigaspora</taxon>
    </lineage>
</organism>
<accession>A0A8H4AF67</accession>
<evidence type="ECO:0000313" key="2">
    <source>
        <dbReference type="EMBL" id="KAF0488296.1"/>
    </source>
</evidence>
<feature type="transmembrane region" description="Helical" evidence="1">
    <location>
        <begin position="56"/>
        <end position="74"/>
    </location>
</feature>
<keyword evidence="1" id="KW-0472">Membrane</keyword>
<proteinExistence type="predicted"/>
<name>A0A8H4AF67_GIGMA</name>
<dbReference type="Proteomes" id="UP000439903">
    <property type="component" value="Unassembled WGS sequence"/>
</dbReference>
<keyword evidence="1" id="KW-1133">Transmembrane helix</keyword>
<evidence type="ECO:0000313" key="3">
    <source>
        <dbReference type="Proteomes" id="UP000439903"/>
    </source>
</evidence>
<dbReference type="AlphaFoldDB" id="A0A8H4AF67"/>
<reference evidence="2 3" key="1">
    <citation type="journal article" date="2019" name="Environ. Microbiol.">
        <title>At the nexus of three kingdoms: the genome of the mycorrhizal fungus Gigaspora margarita provides insights into plant, endobacterial and fungal interactions.</title>
        <authorList>
            <person name="Venice F."/>
            <person name="Ghignone S."/>
            <person name="Salvioli di Fossalunga A."/>
            <person name="Amselem J."/>
            <person name="Novero M."/>
            <person name="Xianan X."/>
            <person name="Sedzielewska Toro K."/>
            <person name="Morin E."/>
            <person name="Lipzen A."/>
            <person name="Grigoriev I.V."/>
            <person name="Henrissat B."/>
            <person name="Martin F.M."/>
            <person name="Bonfante P."/>
        </authorList>
    </citation>
    <scope>NUCLEOTIDE SEQUENCE [LARGE SCALE GENOMIC DNA]</scope>
    <source>
        <strain evidence="2 3">BEG34</strain>
    </source>
</reference>
<evidence type="ECO:0000256" key="1">
    <source>
        <dbReference type="SAM" id="Phobius"/>
    </source>
</evidence>
<comment type="caution">
    <text evidence="2">The sequence shown here is derived from an EMBL/GenBank/DDBJ whole genome shotgun (WGS) entry which is preliminary data.</text>
</comment>
<sequence length="496" mass="57088">MSVVPISVPDHFVTIIVSATASTVTTTITASNTNSIETTTTNVPQYFQDINVQETLGGLLFFLITISITACIIYNRNKAYRNKLVKHDLDKENEDIAKAVRNIKEFIIEDNYQGLATKLLNKNFELPLGLLIKETNQEVIKEETKKDFKPVKQNPQTIIQDKAEIYILKEWKQAFLDKKLQPRKYPKLLELAIKHKEPQEFIDQVSKEAGLKPEKKTISRRITEIEYRINNLGTLQRREVQRKVEISPGFVITRIIKEEYRKQITREEIATGPEPFKLPKLIGLENAISEFDGTIAKYKEWRDTVERAFLIKGITTLMIFGRYWGNTDTGYTRVDKTHDGSADAANHQVAEFVVNFNRQVFAIIATKLKGTALSCYKTNEARANCWWKSNINNDGPTIALLKDIKNYPVALNFNYTATGWHATARRSGFKNGIVADPANSPAADIVQVGFREIFDEQFITEAVQETYQQQFLKYKFMPNWNDENSYDKYRQRFEEL</sequence>
<protein>
    <submittedName>
        <fullName evidence="2">Uncharacterized protein</fullName>
    </submittedName>
</protein>
<keyword evidence="3" id="KW-1185">Reference proteome</keyword>
<keyword evidence="1" id="KW-0812">Transmembrane</keyword>
<gene>
    <name evidence="2" type="ORF">F8M41_022322</name>
</gene>
<dbReference type="EMBL" id="WTPW01000689">
    <property type="protein sequence ID" value="KAF0488296.1"/>
    <property type="molecule type" value="Genomic_DNA"/>
</dbReference>